<feature type="compositionally biased region" description="Low complexity" evidence="1">
    <location>
        <begin position="179"/>
        <end position="193"/>
    </location>
</feature>
<dbReference type="Proteomes" id="UP000663866">
    <property type="component" value="Unassembled WGS sequence"/>
</dbReference>
<dbReference type="GO" id="GO:0003676">
    <property type="term" value="F:nucleic acid binding"/>
    <property type="evidence" value="ECO:0007669"/>
    <property type="project" value="InterPro"/>
</dbReference>
<protein>
    <submittedName>
        <fullName evidence="2">Uncharacterized protein</fullName>
    </submittedName>
</protein>
<gene>
    <name evidence="2" type="ORF">OVN521_LOCUS36489</name>
</gene>
<feature type="non-terminal residue" evidence="2">
    <location>
        <position position="1"/>
    </location>
</feature>
<evidence type="ECO:0000313" key="3">
    <source>
        <dbReference type="Proteomes" id="UP000663866"/>
    </source>
</evidence>
<dbReference type="InterPro" id="IPR036397">
    <property type="entry name" value="RNaseH_sf"/>
</dbReference>
<keyword evidence="3" id="KW-1185">Reference proteome</keyword>
<organism evidence="2 3">
    <name type="scientific">Rotaria magnacalcarata</name>
    <dbReference type="NCBI Taxonomy" id="392030"/>
    <lineage>
        <taxon>Eukaryota</taxon>
        <taxon>Metazoa</taxon>
        <taxon>Spiralia</taxon>
        <taxon>Gnathifera</taxon>
        <taxon>Rotifera</taxon>
        <taxon>Eurotatoria</taxon>
        <taxon>Bdelloidea</taxon>
        <taxon>Philodinida</taxon>
        <taxon>Philodinidae</taxon>
        <taxon>Rotaria</taxon>
    </lineage>
</organism>
<feature type="region of interest" description="Disordered" evidence="1">
    <location>
        <begin position="173"/>
        <end position="233"/>
    </location>
</feature>
<proteinExistence type="predicted"/>
<dbReference type="InterPro" id="IPR012337">
    <property type="entry name" value="RNaseH-like_sf"/>
</dbReference>
<dbReference type="SUPFAM" id="SSF53098">
    <property type="entry name" value="Ribonuclease H-like"/>
    <property type="match status" value="1"/>
</dbReference>
<reference evidence="2" key="1">
    <citation type="submission" date="2021-02" db="EMBL/GenBank/DDBJ databases">
        <authorList>
            <person name="Nowell W R."/>
        </authorList>
    </citation>
    <scope>NUCLEOTIDE SEQUENCE</scope>
</reference>
<sequence>NSHVMNRLCEYDLIDLQNAHDGDYGYVLVYQDYLTKFTQLRPLKTKSPIELGTTLMDIFCIFGPPLVLQSSADLHIENSAIQQTLEAVWPGIRLYQDDSSQWRETAKLRNEQIRSMIAAWMFVNNNPRWSYGLKFVQLTLNSNINNELKRSPYEALFKMLPVLRPATVTLSSTTTDMSLQPQQQQHIQQQQQQQHHHHSQLLQPTAAVVPPSSHSPSGSANEGDFVTPNVNILPSTISTSDRIKAEM</sequence>
<evidence type="ECO:0000313" key="2">
    <source>
        <dbReference type="EMBL" id="CAF4427622.1"/>
    </source>
</evidence>
<comment type="caution">
    <text evidence="2">The sequence shown here is derived from an EMBL/GenBank/DDBJ whole genome shotgun (WGS) entry which is preliminary data.</text>
</comment>
<name>A0A820QYM1_9BILA</name>
<feature type="compositionally biased region" description="Low complexity" evidence="1">
    <location>
        <begin position="210"/>
        <end position="219"/>
    </location>
</feature>
<dbReference type="AlphaFoldDB" id="A0A820QYM1"/>
<dbReference type="Gene3D" id="3.30.420.10">
    <property type="entry name" value="Ribonuclease H-like superfamily/Ribonuclease H"/>
    <property type="match status" value="1"/>
</dbReference>
<accession>A0A820QYM1</accession>
<evidence type="ECO:0000256" key="1">
    <source>
        <dbReference type="SAM" id="MobiDB-lite"/>
    </source>
</evidence>
<dbReference type="EMBL" id="CAJOBG010043430">
    <property type="protein sequence ID" value="CAF4427622.1"/>
    <property type="molecule type" value="Genomic_DNA"/>
</dbReference>